<dbReference type="Gene3D" id="1.10.3560.10">
    <property type="entry name" value="yst0336 like domain"/>
    <property type="match status" value="1"/>
</dbReference>
<accession>A0ABQ9Q5W2</accession>
<comment type="caution">
    <text evidence="3">The sequence shown here is derived from an EMBL/GenBank/DDBJ whole genome shotgun (WGS) entry which is preliminary data.</text>
</comment>
<dbReference type="Proteomes" id="UP001169217">
    <property type="component" value="Unassembled WGS sequence"/>
</dbReference>
<organism evidence="3 4">
    <name type="scientific">Colletotrichum limetticola</name>
    <dbReference type="NCBI Taxonomy" id="1209924"/>
    <lineage>
        <taxon>Eukaryota</taxon>
        <taxon>Fungi</taxon>
        <taxon>Dikarya</taxon>
        <taxon>Ascomycota</taxon>
        <taxon>Pezizomycotina</taxon>
        <taxon>Sordariomycetes</taxon>
        <taxon>Hypocreomycetidae</taxon>
        <taxon>Glomerellales</taxon>
        <taxon>Glomerellaceae</taxon>
        <taxon>Colletotrichum</taxon>
        <taxon>Colletotrichum acutatum species complex</taxon>
    </lineage>
</organism>
<protein>
    <recommendedName>
        <fullName evidence="2">Polysaccharide biosynthesis domain-containing protein</fullName>
    </recommendedName>
</protein>
<gene>
    <name evidence="3" type="ORF">CLIM01_03450</name>
</gene>
<evidence type="ECO:0000259" key="2">
    <source>
        <dbReference type="Pfam" id="PF04669"/>
    </source>
</evidence>
<evidence type="ECO:0000313" key="4">
    <source>
        <dbReference type="Proteomes" id="UP001169217"/>
    </source>
</evidence>
<name>A0ABQ9Q5W2_9PEZI</name>
<reference evidence="3" key="1">
    <citation type="submission" date="2023-04" db="EMBL/GenBank/DDBJ databases">
        <title>Colletotrichum limetticola genome sequence.</title>
        <authorList>
            <person name="Baroncelli R."/>
        </authorList>
    </citation>
    <scope>NUCLEOTIDE SEQUENCE</scope>
    <source>
        <strain evidence="3">KLA-Anderson</strain>
    </source>
</reference>
<feature type="domain" description="Polysaccharide biosynthesis" evidence="2">
    <location>
        <begin position="72"/>
        <end position="174"/>
    </location>
</feature>
<feature type="domain" description="Polysaccharide biosynthesis" evidence="2">
    <location>
        <begin position="191"/>
        <end position="215"/>
    </location>
</feature>
<sequence>MPGCPAVLCSSLLPHQHLESFLVQPLHDRTLTSLTNTEHGQLEKEKKKPPTTMSAQVPTNFDAQEADNLEDIEKQFAVKVVQHMETYWKILEKVKGSTLRLTKIDDEIYEHLKTDFPEFDPAATINEDEMKSKSGKERWRKFMMAYEKKVDDYNFGTMVRASPKFEYGQNEVIFGQWPPADPVLNLAKNNTAPRMQFYAIEIARNRNGLNDWIYEKAQAAKSS</sequence>
<dbReference type="InterPro" id="IPR021148">
    <property type="entry name" value="Polysacc_synth_dom"/>
</dbReference>
<evidence type="ECO:0000313" key="3">
    <source>
        <dbReference type="EMBL" id="KAK0379190.1"/>
    </source>
</evidence>
<evidence type="ECO:0000256" key="1">
    <source>
        <dbReference type="SAM" id="MobiDB-lite"/>
    </source>
</evidence>
<dbReference type="EMBL" id="JARUPT010000073">
    <property type="protein sequence ID" value="KAK0379190.1"/>
    <property type="molecule type" value="Genomic_DNA"/>
</dbReference>
<dbReference type="Pfam" id="PF04669">
    <property type="entry name" value="PBDC1"/>
    <property type="match status" value="2"/>
</dbReference>
<dbReference type="PANTHER" id="PTHR13410">
    <property type="entry name" value="PROTEIN PBDC1"/>
    <property type="match status" value="1"/>
</dbReference>
<dbReference type="InterPro" id="IPR008476">
    <property type="entry name" value="PBDC1_metazoa/fungi"/>
</dbReference>
<proteinExistence type="predicted"/>
<keyword evidence="4" id="KW-1185">Reference proteome</keyword>
<dbReference type="InterPro" id="IPR023139">
    <property type="entry name" value="PBDC1-like_dom_sf"/>
</dbReference>
<dbReference type="PANTHER" id="PTHR13410:SF9">
    <property type="entry name" value="PROTEIN PBDC1"/>
    <property type="match status" value="1"/>
</dbReference>
<feature type="region of interest" description="Disordered" evidence="1">
    <location>
        <begin position="33"/>
        <end position="56"/>
    </location>
</feature>